<feature type="region of interest" description="Disordered" evidence="1">
    <location>
        <begin position="448"/>
        <end position="540"/>
    </location>
</feature>
<organism evidence="3 4">
    <name type="scientific">Tropilaelaps mercedesae</name>
    <dbReference type="NCBI Taxonomy" id="418985"/>
    <lineage>
        <taxon>Eukaryota</taxon>
        <taxon>Metazoa</taxon>
        <taxon>Ecdysozoa</taxon>
        <taxon>Arthropoda</taxon>
        <taxon>Chelicerata</taxon>
        <taxon>Arachnida</taxon>
        <taxon>Acari</taxon>
        <taxon>Parasitiformes</taxon>
        <taxon>Mesostigmata</taxon>
        <taxon>Gamasina</taxon>
        <taxon>Dermanyssoidea</taxon>
        <taxon>Laelapidae</taxon>
        <taxon>Tropilaelaps</taxon>
    </lineage>
</organism>
<dbReference type="InterPro" id="IPR003961">
    <property type="entry name" value="FN3_dom"/>
</dbReference>
<dbReference type="EMBL" id="MNPL01001639">
    <property type="protein sequence ID" value="OQR78946.1"/>
    <property type="molecule type" value="Genomic_DNA"/>
</dbReference>
<keyword evidence="4" id="KW-1185">Reference proteome</keyword>
<evidence type="ECO:0000256" key="1">
    <source>
        <dbReference type="SAM" id="MobiDB-lite"/>
    </source>
</evidence>
<proteinExistence type="predicted"/>
<evidence type="ECO:0000259" key="2">
    <source>
        <dbReference type="PROSITE" id="PS50853"/>
    </source>
</evidence>
<dbReference type="InterPro" id="IPR036116">
    <property type="entry name" value="FN3_sf"/>
</dbReference>
<sequence length="1007" mass="110349">YIVQVCPELHTASCTNRSVSHSTAHIENLNVWTRYDVRLWSNNSLGTSAHASTISIFRQKELLPAPSSVDISVEVDDGRAKITWQAPGEPSQSVLYWCEGPANGNCTGAIYLQVFGPHVNSRTIELARPHDHNYGLANYNSRTNRSSGVVWSTCVLKSGARLSRVDGVELFNGTETSLRVGWSKICSSQRQYIDKYQVVFCEVRREDAGVLLKNAHECRKYDQTRFPGGESIACAMEEFTAAESERGCSIRGLKNGGVYRVVVRAHDRLGGFYTADSDAVCRPVSGGWSLQKIVAVFGGGPIGLVVLCFSLYRLRVWLRVTIKKNRIVPVINTDPEKYDVFKKRTEKGHKADPDENQGGGTTLSDSQTMDRQPDLHQLIMQKRPEVTVKHIESSGCEGSTSSNRDPHWVVEYLTLGRFTIRCVGLPTWNGLPRVTPFNYDTASVSDEDFDASSEADSRASHRPLRTLHSAQDTGAPVKEASPDGYVAVERRGAPHRSGGEYGEASTEEEPSAIGLSSQRSERSPRATFPRVATDNAPVHSAATDQGYVTLPLGPSQADGTKVSETALKGAVASTGYVPIDAVVRFGEETLTVEFGDVEASPRQDSRHCRNVAVSCGDVLERKGQVTDQVYVTLPLGQQQVDTTARKAMNAGEVAPSLYPQDQSKPLDYAVEISGYMGGYVSNQTHVRSTADIERMTNHESSRNLYLFPFIIAQGTADSPDHTSGYNSVDETITIPSSTSPSTDYVPWQSFQSNGDQICPTSHKWICSTDNLVIQKRQPVFTPSSVLKHPNGYIHFRDVLPAVCPKGTTSSTNCVRLHKVNNVKGDTSAILPEQVNTADRSPLSRSPRRALANKAIGVRLSTYSTSMTKDVLSNTTNTDKMNADDFYAADRPHLQGRCRRTVLFDLRKPIGPSGQDITRSLGADWSNRCVPAGHVRHADTGVGVRDCQSPLDSEHQPLGTGRTSAVTKERSKNGPFSSEALAKSVSVHPPNSYVSWSDINNLRLERKL</sequence>
<feature type="non-terminal residue" evidence="3">
    <location>
        <position position="1"/>
    </location>
</feature>
<dbReference type="OrthoDB" id="6381660at2759"/>
<dbReference type="InParanoid" id="A0A1V9XZM8"/>
<comment type="caution">
    <text evidence="3">The sequence shown here is derived from an EMBL/GenBank/DDBJ whole genome shotgun (WGS) entry which is preliminary data.</text>
</comment>
<dbReference type="AlphaFoldDB" id="A0A1V9XZM8"/>
<reference evidence="3 4" key="1">
    <citation type="journal article" date="2017" name="Gigascience">
        <title>Draft genome of the honey bee ectoparasitic mite, Tropilaelaps mercedesae, is shaped by the parasitic life history.</title>
        <authorList>
            <person name="Dong X."/>
            <person name="Armstrong S.D."/>
            <person name="Xia D."/>
            <person name="Makepeace B.L."/>
            <person name="Darby A.C."/>
            <person name="Kadowaki T."/>
        </authorList>
    </citation>
    <scope>NUCLEOTIDE SEQUENCE [LARGE SCALE GENOMIC DNA]</scope>
    <source>
        <strain evidence="3">Wuxi-XJTLU</strain>
    </source>
</reference>
<feature type="region of interest" description="Disordered" evidence="1">
    <location>
        <begin position="345"/>
        <end position="370"/>
    </location>
</feature>
<dbReference type="SUPFAM" id="SSF49265">
    <property type="entry name" value="Fibronectin type III"/>
    <property type="match status" value="1"/>
</dbReference>
<feature type="domain" description="Fibronectin type-III" evidence="2">
    <location>
        <begin position="1"/>
        <end position="62"/>
    </location>
</feature>
<dbReference type="PROSITE" id="PS50853">
    <property type="entry name" value="FN3"/>
    <property type="match status" value="1"/>
</dbReference>
<dbReference type="CDD" id="cd00063">
    <property type="entry name" value="FN3"/>
    <property type="match status" value="1"/>
</dbReference>
<feature type="region of interest" description="Disordered" evidence="1">
    <location>
        <begin position="948"/>
        <end position="975"/>
    </location>
</feature>
<protein>
    <submittedName>
        <fullName evidence="3">Cytokine receptor-like</fullName>
    </submittedName>
</protein>
<evidence type="ECO:0000313" key="3">
    <source>
        <dbReference type="EMBL" id="OQR78946.1"/>
    </source>
</evidence>
<dbReference type="Proteomes" id="UP000192247">
    <property type="component" value="Unassembled WGS sequence"/>
</dbReference>
<name>A0A1V9XZM8_9ACAR</name>
<keyword evidence="3" id="KW-0675">Receptor</keyword>
<gene>
    <name evidence="3" type="ORF">BIW11_06071</name>
</gene>
<evidence type="ECO:0000313" key="4">
    <source>
        <dbReference type="Proteomes" id="UP000192247"/>
    </source>
</evidence>
<accession>A0A1V9XZM8</accession>
<dbReference type="STRING" id="418985.A0A1V9XZM8"/>